<dbReference type="Pfam" id="PF02992">
    <property type="entry name" value="Transposase_21"/>
    <property type="match status" value="1"/>
</dbReference>
<keyword evidence="2" id="KW-1185">Reference proteome</keyword>
<evidence type="ECO:0000313" key="1">
    <source>
        <dbReference type="EMBL" id="KAJ0199456.1"/>
    </source>
</evidence>
<dbReference type="EMBL" id="NBSK02000006">
    <property type="protein sequence ID" value="KAJ0199456.1"/>
    <property type="molecule type" value="Genomic_DNA"/>
</dbReference>
<gene>
    <name evidence="1" type="ORF">LSAT_V11C600329890</name>
</gene>
<accession>A0A9R1V4J2</accession>
<sequence length="161" mass="18431">MGTPGNDIDVFLAPMINDLKLLFDVGVETFDAYKQHNFSLCAIMLWTINDHPALGTLSGYLYSIYKGCALFGEETDYIRLPDSNKQCYVGHIHYLQYKHPFRSQTTMFNGKQEFETIPEPMNGEEIYNKVIIIKNTWGKGDKIKELKEEQISIGRGGKIKK</sequence>
<dbReference type="Proteomes" id="UP000235145">
    <property type="component" value="Unassembled WGS sequence"/>
</dbReference>
<dbReference type="InterPro" id="IPR004242">
    <property type="entry name" value="Transposase_21"/>
</dbReference>
<comment type="caution">
    <text evidence="1">The sequence shown here is derived from an EMBL/GenBank/DDBJ whole genome shotgun (WGS) entry which is preliminary data.</text>
</comment>
<evidence type="ECO:0000313" key="2">
    <source>
        <dbReference type="Proteomes" id="UP000235145"/>
    </source>
</evidence>
<dbReference type="PANTHER" id="PTHR10775:SF179">
    <property type="entry name" value="TRANSPOSON, EN_SPM-LIKE, TRANSPOSASE-ASSOCIATED DOMAIN PROTEIN"/>
    <property type="match status" value="1"/>
</dbReference>
<dbReference type="AlphaFoldDB" id="A0A9R1V4J2"/>
<name>A0A9R1V4J2_LACSA</name>
<reference evidence="1 2" key="1">
    <citation type="journal article" date="2017" name="Nat. Commun.">
        <title>Genome assembly with in vitro proximity ligation data and whole-genome triplication in lettuce.</title>
        <authorList>
            <person name="Reyes-Chin-Wo S."/>
            <person name="Wang Z."/>
            <person name="Yang X."/>
            <person name="Kozik A."/>
            <person name="Arikit S."/>
            <person name="Song C."/>
            <person name="Xia L."/>
            <person name="Froenicke L."/>
            <person name="Lavelle D.O."/>
            <person name="Truco M.J."/>
            <person name="Xia R."/>
            <person name="Zhu S."/>
            <person name="Xu C."/>
            <person name="Xu H."/>
            <person name="Xu X."/>
            <person name="Cox K."/>
            <person name="Korf I."/>
            <person name="Meyers B.C."/>
            <person name="Michelmore R.W."/>
        </authorList>
    </citation>
    <scope>NUCLEOTIDE SEQUENCE [LARGE SCALE GENOMIC DNA]</scope>
    <source>
        <strain evidence="2">cv. Salinas</strain>
        <tissue evidence="1">Seedlings</tissue>
    </source>
</reference>
<organism evidence="1 2">
    <name type="scientific">Lactuca sativa</name>
    <name type="common">Garden lettuce</name>
    <dbReference type="NCBI Taxonomy" id="4236"/>
    <lineage>
        <taxon>Eukaryota</taxon>
        <taxon>Viridiplantae</taxon>
        <taxon>Streptophyta</taxon>
        <taxon>Embryophyta</taxon>
        <taxon>Tracheophyta</taxon>
        <taxon>Spermatophyta</taxon>
        <taxon>Magnoliopsida</taxon>
        <taxon>eudicotyledons</taxon>
        <taxon>Gunneridae</taxon>
        <taxon>Pentapetalae</taxon>
        <taxon>asterids</taxon>
        <taxon>campanulids</taxon>
        <taxon>Asterales</taxon>
        <taxon>Asteraceae</taxon>
        <taxon>Cichorioideae</taxon>
        <taxon>Cichorieae</taxon>
        <taxon>Lactucinae</taxon>
        <taxon>Lactuca</taxon>
    </lineage>
</organism>
<protein>
    <submittedName>
        <fullName evidence="1">Uncharacterized protein</fullName>
    </submittedName>
</protein>
<proteinExistence type="predicted"/>
<dbReference type="PANTHER" id="PTHR10775">
    <property type="entry name" value="OS08G0208400 PROTEIN"/>
    <property type="match status" value="1"/>
</dbReference>